<dbReference type="KEGG" id="seo:STM14_3987"/>
<evidence type="ECO:0000313" key="1">
    <source>
        <dbReference type="EMBL" id="ACY90384.1"/>
    </source>
</evidence>
<dbReference type="Proteomes" id="UP000002695">
    <property type="component" value="Chromosome"/>
</dbReference>
<organism evidence="1 2">
    <name type="scientific">Salmonella typhimurium (strain 14028s / SGSC 2262)</name>
    <dbReference type="NCBI Taxonomy" id="588858"/>
    <lineage>
        <taxon>Bacteria</taxon>
        <taxon>Pseudomonadati</taxon>
        <taxon>Pseudomonadota</taxon>
        <taxon>Gammaproteobacteria</taxon>
        <taxon>Enterobacterales</taxon>
        <taxon>Enterobacteriaceae</taxon>
        <taxon>Salmonella</taxon>
    </lineage>
</organism>
<gene>
    <name evidence="1" type="ordered locus">STM14_3987</name>
</gene>
<name>A0A0F6B787_SALT1</name>
<reference evidence="1 2" key="1">
    <citation type="journal article" date="2010" name="J. Bacteriol.">
        <title>Short-term signatures of evolutionary change in the Salmonella enterica serovar typhimurium 14028 genome.</title>
        <authorList>
            <person name="Jarvik T."/>
            <person name="Smillie C."/>
            <person name="Groisman E.A."/>
            <person name="Ochman H."/>
        </authorList>
    </citation>
    <scope>NUCLEOTIDE SEQUENCE [LARGE SCALE GENOMIC DNA]</scope>
    <source>
        <strain evidence="2">14028s / SGSC 2262</strain>
    </source>
</reference>
<accession>A0A0F6B787</accession>
<dbReference type="PATRIC" id="fig|588858.6.peg.3657"/>
<evidence type="ECO:0000313" key="2">
    <source>
        <dbReference type="Proteomes" id="UP000002695"/>
    </source>
</evidence>
<keyword evidence="2" id="KW-1185">Reference proteome</keyword>
<protein>
    <submittedName>
        <fullName evidence="1">Uncharacterized protein</fullName>
    </submittedName>
</protein>
<proteinExistence type="predicted"/>
<dbReference type="EMBL" id="CP001363">
    <property type="protein sequence ID" value="ACY90384.1"/>
    <property type="molecule type" value="Genomic_DNA"/>
</dbReference>
<sequence length="44" mass="4785">MHLLPDGGANASYLAYKEHNKTGRKCGPLAFVGRISVSAIRLRD</sequence>
<dbReference type="HOGENOM" id="CLU_3276360_0_0_6"/>
<dbReference type="AlphaFoldDB" id="A0A0F6B787"/>